<dbReference type="Gene3D" id="2.40.160.20">
    <property type="match status" value="1"/>
</dbReference>
<proteinExistence type="predicted"/>
<protein>
    <recommendedName>
        <fullName evidence="3">Outer membrane protein beta-barrel domain-containing protein</fullName>
    </recommendedName>
</protein>
<evidence type="ECO:0000313" key="1">
    <source>
        <dbReference type="EMBL" id="OGG46853.1"/>
    </source>
</evidence>
<sequence>MGLVLLLISVPVPRAEAACGVSGKVGIGTFVDFNFPVFSLKDRFQMAHKWGGFITYATSGRTTVELEYHRSRFDPGRLQESRFLWPEDNPRTWRYYKSPLARNYMTFNSFLVNGLYHFKERTVSSAGGEGAHLDASPFLVFGGGFYQYRNSVSGLVYPGQPDLGKGIDETLTLAPFADTDVAWGFNIGFGAEVLMDDRVGFDIRGRFNFIIAELKPLEAYGFKRTYPMSLIDFGLSMKYYLGTIGKR</sequence>
<dbReference type="Proteomes" id="UP000178606">
    <property type="component" value="Unassembled WGS sequence"/>
</dbReference>
<evidence type="ECO:0008006" key="3">
    <source>
        <dbReference type="Google" id="ProtNLM"/>
    </source>
</evidence>
<organism evidence="1 2">
    <name type="scientific">Handelsmanbacteria sp. (strain RIFCSPLOWO2_12_FULL_64_10)</name>
    <dbReference type="NCBI Taxonomy" id="1817868"/>
    <lineage>
        <taxon>Bacteria</taxon>
        <taxon>Candidatus Handelsmaniibacteriota</taxon>
    </lineage>
</organism>
<dbReference type="EMBL" id="MFKF01000282">
    <property type="protein sequence ID" value="OGG46853.1"/>
    <property type="molecule type" value="Genomic_DNA"/>
</dbReference>
<gene>
    <name evidence="1" type="ORF">A3F84_00240</name>
</gene>
<dbReference type="AlphaFoldDB" id="A0A1F6CCG6"/>
<name>A0A1F6CCG6_HANXR</name>
<comment type="caution">
    <text evidence="1">The sequence shown here is derived from an EMBL/GenBank/DDBJ whole genome shotgun (WGS) entry which is preliminary data.</text>
</comment>
<accession>A0A1F6CCG6</accession>
<evidence type="ECO:0000313" key="2">
    <source>
        <dbReference type="Proteomes" id="UP000178606"/>
    </source>
</evidence>
<reference evidence="1 2" key="1">
    <citation type="journal article" date="2016" name="Nat. Commun.">
        <title>Thousands of microbial genomes shed light on interconnected biogeochemical processes in an aquifer system.</title>
        <authorList>
            <person name="Anantharaman K."/>
            <person name="Brown C.T."/>
            <person name="Hug L.A."/>
            <person name="Sharon I."/>
            <person name="Castelle C.J."/>
            <person name="Probst A.J."/>
            <person name="Thomas B.C."/>
            <person name="Singh A."/>
            <person name="Wilkins M.J."/>
            <person name="Karaoz U."/>
            <person name="Brodie E.L."/>
            <person name="Williams K.H."/>
            <person name="Hubbard S.S."/>
            <person name="Banfield J.F."/>
        </authorList>
    </citation>
    <scope>NUCLEOTIDE SEQUENCE [LARGE SCALE GENOMIC DNA]</scope>
    <source>
        <strain evidence="2">RIFCSPLOWO2_12_FULL_64_10</strain>
    </source>
</reference>